<feature type="transmembrane region" description="Helical" evidence="1">
    <location>
        <begin position="50"/>
        <end position="70"/>
    </location>
</feature>
<feature type="domain" description="FecR protein" evidence="2">
    <location>
        <begin position="111"/>
        <end position="214"/>
    </location>
</feature>
<keyword evidence="1" id="KW-0812">Transmembrane</keyword>
<gene>
    <name evidence="3" type="ORF">HRbin17_02102</name>
</gene>
<accession>A0A2H5XEI2</accession>
<keyword evidence="1" id="KW-1133">Transmembrane helix</keyword>
<evidence type="ECO:0000259" key="2">
    <source>
        <dbReference type="Pfam" id="PF04773"/>
    </source>
</evidence>
<protein>
    <recommendedName>
        <fullName evidence="2">FecR protein domain-containing protein</fullName>
    </recommendedName>
</protein>
<dbReference type="AlphaFoldDB" id="A0A2H5XEI2"/>
<dbReference type="PANTHER" id="PTHR38731">
    <property type="entry name" value="LIPL45-RELATED LIPOPROTEIN-RELATED"/>
    <property type="match status" value="1"/>
</dbReference>
<evidence type="ECO:0000313" key="3">
    <source>
        <dbReference type="EMBL" id="GBC99574.1"/>
    </source>
</evidence>
<dbReference type="InterPro" id="IPR006860">
    <property type="entry name" value="FecR"/>
</dbReference>
<comment type="caution">
    <text evidence="3">The sequence shown here is derived from an EMBL/GenBank/DDBJ whole genome shotgun (WGS) entry which is preliminary data.</text>
</comment>
<organism evidence="3 4">
    <name type="scientific">Candidatus Fervidibacter japonicus</name>
    <dbReference type="NCBI Taxonomy" id="2035412"/>
    <lineage>
        <taxon>Bacteria</taxon>
        <taxon>Candidatus Fervidibacterota</taxon>
        <taxon>Candidatus Fervidibacter</taxon>
    </lineage>
</organism>
<dbReference type="Pfam" id="PF04773">
    <property type="entry name" value="FecR"/>
    <property type="match status" value="1"/>
</dbReference>
<evidence type="ECO:0000313" key="4">
    <source>
        <dbReference type="Proteomes" id="UP000236173"/>
    </source>
</evidence>
<evidence type="ECO:0000256" key="1">
    <source>
        <dbReference type="SAM" id="Phobius"/>
    </source>
</evidence>
<proteinExistence type="predicted"/>
<reference evidence="4" key="1">
    <citation type="submission" date="2017-09" db="EMBL/GenBank/DDBJ databases">
        <title>Metaegenomics of thermophilic ammonia-oxidizing enrichment culture.</title>
        <authorList>
            <person name="Kato S."/>
            <person name="Suzuki K."/>
        </authorList>
    </citation>
    <scope>NUCLEOTIDE SEQUENCE [LARGE SCALE GENOMIC DNA]</scope>
</reference>
<dbReference type="Proteomes" id="UP000236173">
    <property type="component" value="Unassembled WGS sequence"/>
</dbReference>
<dbReference type="EMBL" id="BEHT01000031">
    <property type="protein sequence ID" value="GBC99574.1"/>
    <property type="molecule type" value="Genomic_DNA"/>
</dbReference>
<dbReference type="Gene3D" id="2.60.120.1440">
    <property type="match status" value="1"/>
</dbReference>
<keyword evidence="1" id="KW-0472">Membrane</keyword>
<sequence>MWRRSAKTKPQSDAERLAEILKEAEREHIRKERRKRRRDWFAWLREVPRWVKTLVFIVVALLVILVGDGVRREAKEFKATLVAFAGSVMVLQRGSNRWVVASMDMALRDKDVVRTGVNGTATLVFPDGSAIQLEPNTEFEVRLLDFVRGGLRDRSFMVRFGAAVAYVSQFFGVRSQATVCTPTAVAAVRGTGFRVVYDPNTKQTLVQVVDGAVRFRTPITETASPPGQMAAASGYQLTGTQPLPPDYQRVLTATVNQLRRFERPPHWLQQIEWTINNVLDPLLQILGLAPGGWSYASTNFARRTMCMEALRRLRAHLESLNEVPDDLNPVTLQELTGLHPREKERILSAFAGNMLESYRKVGRDQYIVRARAKDKKRTLYEMTVAEIRRVPE</sequence>
<name>A0A2H5XEI2_9BACT</name>